<dbReference type="NCBIfam" id="TIGR01417">
    <property type="entry name" value="PTS_I_fam"/>
    <property type="match status" value="1"/>
</dbReference>
<dbReference type="PANTHER" id="PTHR46244">
    <property type="entry name" value="PHOSPHOENOLPYRUVATE-PROTEIN PHOSPHOTRANSFERASE"/>
    <property type="match status" value="1"/>
</dbReference>
<evidence type="ECO:0000256" key="1">
    <source>
        <dbReference type="ARBA" id="ARBA00000683"/>
    </source>
</evidence>
<feature type="compositionally biased region" description="Low complexity" evidence="21">
    <location>
        <begin position="153"/>
        <end position="166"/>
    </location>
</feature>
<keyword evidence="25" id="KW-1185">Reference proteome</keyword>
<dbReference type="Gene3D" id="3.40.50.510">
    <property type="entry name" value="Phosphotransferase system, mannose-type IIA component"/>
    <property type="match status" value="1"/>
</dbReference>
<dbReference type="InterPro" id="IPR006318">
    <property type="entry name" value="PTS_EI-like"/>
</dbReference>
<evidence type="ECO:0000256" key="21">
    <source>
        <dbReference type="SAM" id="MobiDB-lite"/>
    </source>
</evidence>
<dbReference type="Gene3D" id="1.10.274.10">
    <property type="entry name" value="PtsI, HPr-binding domain"/>
    <property type="match status" value="1"/>
</dbReference>
<organism evidence="24 25">
    <name type="scientific">Kineosporia succinea</name>
    <dbReference type="NCBI Taxonomy" id="84632"/>
    <lineage>
        <taxon>Bacteria</taxon>
        <taxon>Bacillati</taxon>
        <taxon>Actinomycetota</taxon>
        <taxon>Actinomycetes</taxon>
        <taxon>Kineosporiales</taxon>
        <taxon>Kineosporiaceae</taxon>
        <taxon>Kineosporia</taxon>
    </lineage>
</organism>
<evidence type="ECO:0000256" key="17">
    <source>
        <dbReference type="ARBA" id="ARBA00022777"/>
    </source>
</evidence>
<dbReference type="Pfam" id="PF05524">
    <property type="entry name" value="PEP-utilisers_N"/>
    <property type="match status" value="1"/>
</dbReference>
<gene>
    <name evidence="24" type="ORF">J2S57_000624</name>
</gene>
<keyword evidence="17" id="KW-0418">Kinase</keyword>
<evidence type="ECO:0000313" key="24">
    <source>
        <dbReference type="EMBL" id="MDP9824875.1"/>
    </source>
</evidence>
<dbReference type="SUPFAM" id="SSF47831">
    <property type="entry name" value="Enzyme I of the PEP:sugar phosphotransferase system HPr-binding (sub)domain"/>
    <property type="match status" value="1"/>
</dbReference>
<evidence type="ECO:0000256" key="4">
    <source>
        <dbReference type="ARBA" id="ARBA00002788"/>
    </source>
</evidence>
<dbReference type="InterPro" id="IPR036662">
    <property type="entry name" value="PTS_EIIA_man-typ_sf"/>
</dbReference>
<keyword evidence="18" id="KW-0460">Magnesium</keyword>
<dbReference type="PRINTS" id="PR01736">
    <property type="entry name" value="PHPHTRNFRASE"/>
</dbReference>
<dbReference type="PROSITE" id="PS00742">
    <property type="entry name" value="PEP_ENZYMES_2"/>
    <property type="match status" value="1"/>
</dbReference>
<dbReference type="InterPro" id="IPR008731">
    <property type="entry name" value="PTS_EIN"/>
</dbReference>
<keyword evidence="14" id="KW-0808">Transferase</keyword>
<keyword evidence="11" id="KW-0813">Transport</keyword>
<dbReference type="SUPFAM" id="SSF52009">
    <property type="entry name" value="Phosphohistidine domain"/>
    <property type="match status" value="1"/>
</dbReference>
<feature type="domain" description="PTS EIIA type-4" evidence="22">
    <location>
        <begin position="16"/>
        <end position="144"/>
    </location>
</feature>
<comment type="function">
    <text evidence="4">Component of the dihydroxyacetone kinase complex, which is responsible for the phosphoenolpyruvate (PEP)-dependent phosphorylation of dihydroxyacetone. DhaM serves as the phosphoryl donor. Is phosphorylated by phosphoenolpyruvate in an EI- and HPr-dependent reaction, and a phosphorelay system on histidine residues finally leads to phosphoryl transfer to DhaL and dihydroxyacetone.</text>
</comment>
<dbReference type="InterPro" id="IPR000121">
    <property type="entry name" value="PEP_util_C"/>
</dbReference>
<comment type="caution">
    <text evidence="24">The sequence shown here is derived from an EMBL/GenBank/DDBJ whole genome shotgun (WGS) entry which is preliminary data.</text>
</comment>
<reference evidence="24 25" key="1">
    <citation type="submission" date="2023-07" db="EMBL/GenBank/DDBJ databases">
        <title>Sequencing the genomes of 1000 actinobacteria strains.</title>
        <authorList>
            <person name="Klenk H.-P."/>
        </authorList>
    </citation>
    <scope>NUCLEOTIDE SEQUENCE [LARGE SCALE GENOMIC DNA]</scope>
    <source>
        <strain evidence="24 25">DSM 44388</strain>
    </source>
</reference>
<dbReference type="EC" id="2.7.1.121" evidence="8"/>
<comment type="catalytic activity">
    <reaction evidence="2">
        <text>dihydroxyacetone + phosphoenolpyruvate = dihydroxyacetone phosphate + pyruvate</text>
        <dbReference type="Rhea" id="RHEA:18381"/>
        <dbReference type="ChEBI" id="CHEBI:15361"/>
        <dbReference type="ChEBI" id="CHEBI:16016"/>
        <dbReference type="ChEBI" id="CHEBI:57642"/>
        <dbReference type="ChEBI" id="CHEBI:58702"/>
        <dbReference type="EC" id="2.7.1.121"/>
    </reaction>
</comment>
<dbReference type="InterPro" id="IPR000032">
    <property type="entry name" value="HPr-like"/>
</dbReference>
<dbReference type="InterPro" id="IPR001020">
    <property type="entry name" value="PTS_HPr_His_P_site"/>
</dbReference>
<dbReference type="Pfam" id="PF00391">
    <property type="entry name" value="PEP-utilizers"/>
    <property type="match status" value="1"/>
</dbReference>
<evidence type="ECO:0000259" key="23">
    <source>
        <dbReference type="PROSITE" id="PS51350"/>
    </source>
</evidence>
<keyword evidence="13" id="KW-0762">Sugar transport</keyword>
<evidence type="ECO:0000256" key="6">
    <source>
        <dbReference type="ARBA" id="ARBA00004496"/>
    </source>
</evidence>
<evidence type="ECO:0000256" key="10">
    <source>
        <dbReference type="ARBA" id="ARBA00020422"/>
    </source>
</evidence>
<comment type="subcellular location">
    <subcellularLocation>
        <location evidence="6">Cytoplasm</location>
    </subcellularLocation>
</comment>
<dbReference type="EMBL" id="JAUSQZ010000001">
    <property type="protein sequence ID" value="MDP9824875.1"/>
    <property type="molecule type" value="Genomic_DNA"/>
</dbReference>
<comment type="cofactor">
    <cofactor evidence="3">
        <name>Mg(2+)</name>
        <dbReference type="ChEBI" id="CHEBI:18420"/>
    </cofactor>
</comment>
<evidence type="ECO:0000256" key="20">
    <source>
        <dbReference type="SAM" id="Coils"/>
    </source>
</evidence>
<dbReference type="InterPro" id="IPR023151">
    <property type="entry name" value="PEP_util_CS"/>
</dbReference>
<dbReference type="InterPro" id="IPR008279">
    <property type="entry name" value="PEP-util_enz_mobile_dom"/>
</dbReference>
<evidence type="ECO:0000259" key="22">
    <source>
        <dbReference type="PROSITE" id="PS51096"/>
    </source>
</evidence>
<dbReference type="SUPFAM" id="SSF55594">
    <property type="entry name" value="HPr-like"/>
    <property type="match status" value="1"/>
</dbReference>
<keyword evidence="15" id="KW-0598">Phosphotransferase system</keyword>
<evidence type="ECO:0000256" key="7">
    <source>
        <dbReference type="ARBA" id="ARBA00007837"/>
    </source>
</evidence>
<sequence length="824" mass="84386">MTQPVGTAEQVGEADRVGIVVVSHSRPLARAVVALAGEMAPGVTVAIAAGLDEETLGTDAVAISEAIASVDGEAGVLVLMDLGSAVLSAELALEFVEVPDRVLLCSAPLVEGLVAAVVTAASGATRAEVAAEARNGLAGKQSQLGDHGRPPDDASVSPAAANPPASFTVTPAHGLHARPAARLVTLLRDLDAVVEIRNATTGSAWVPATSLSRVATLGLLNGHEMQARASGPQAGDALAAIGALAARTFDETTEDVAPPVVPGGPMPASPGIAIGSVRRPTASPGLEAPGLHDVLTQTPELEKRALTAALETVRARITALKSRVAATEAEIFDAHLTLLGDPALLDEASARVDDGASAALAWATAARETARQFEGLTDPYLAARATDVRAVGEQVLAELLPAEPAATGRTPRAGGAGTILVVADLTPAQAAELDSGTTHGVVTAFGSPTGHAAILTRARGVPAVVAAGAAVLDLPEGTVVALDGSTGELVIDPGTAVQQAFRSRDRERRQATETALRHTHSPAVTRDGVRILVAANASTPAEATAARARGADLIGLVRTEFLFLGRDTAPDLDEQEAAYLDLADAFGGERITLRTLDVGGDKPLGYLPMPAEANPFLGVRGLRLGLRRRDLLTTQLRAIVRTARQTPVSVMFPMVTTLDELRTARTLLHEACEGTVPAGLRVGIMVEVPAAALKAAAFAPHVDFFSIGTNDLTQYTLAAERGNDAVAALGDPFDPAVLQLVRATGNGAAGQAEVAVCGEFAADVRSVALLAGLGVTELSVNPRSVPDIKHTIRRTDLGEARDLAARALLQASADQVRDLLPPPG</sequence>
<dbReference type="Gene3D" id="3.30.1340.10">
    <property type="entry name" value="HPr-like"/>
    <property type="match status" value="1"/>
</dbReference>
<evidence type="ECO:0000256" key="11">
    <source>
        <dbReference type="ARBA" id="ARBA00022448"/>
    </source>
</evidence>
<comment type="function">
    <text evidence="5">General (non sugar-specific) component of the phosphoenolpyruvate-dependent sugar phosphotransferase system (sugar PTS). This major carbohydrate active-transport system catalyzes the phosphorylation of incoming sugar substrates concomitantly with their translocation across the cell membrane. The phosphoryl group from phosphoenolpyruvate (PEP) is transferred to the phosphoryl carrier protein HPr by enzyme I. Phospho-HPr then transfers it to the PTS EIIA domain.</text>
</comment>
<evidence type="ECO:0000256" key="16">
    <source>
        <dbReference type="ARBA" id="ARBA00022723"/>
    </source>
</evidence>
<comment type="similarity">
    <text evidence="7">Belongs to the PEP-utilizing enzyme family.</text>
</comment>
<evidence type="ECO:0000256" key="5">
    <source>
        <dbReference type="ARBA" id="ARBA00003681"/>
    </source>
</evidence>
<evidence type="ECO:0000256" key="18">
    <source>
        <dbReference type="ARBA" id="ARBA00022842"/>
    </source>
</evidence>
<dbReference type="CDD" id="cd00367">
    <property type="entry name" value="PTS-HPr_like"/>
    <property type="match status" value="1"/>
</dbReference>
<evidence type="ECO:0000256" key="15">
    <source>
        <dbReference type="ARBA" id="ARBA00022683"/>
    </source>
</evidence>
<dbReference type="RefSeq" id="WP_307238075.1">
    <property type="nucleotide sequence ID" value="NZ_JAUSQZ010000001.1"/>
</dbReference>
<dbReference type="SUPFAM" id="SSF53062">
    <property type="entry name" value="PTS system fructose IIA component-like"/>
    <property type="match status" value="1"/>
</dbReference>
<dbReference type="PROSITE" id="PS51096">
    <property type="entry name" value="PTS_EIIA_TYPE_4"/>
    <property type="match status" value="1"/>
</dbReference>
<dbReference type="EC" id="2.7.3.9" evidence="9"/>
<evidence type="ECO:0000256" key="9">
    <source>
        <dbReference type="ARBA" id="ARBA00012232"/>
    </source>
</evidence>
<dbReference type="Gene3D" id="3.20.20.60">
    <property type="entry name" value="Phosphoenolpyruvate-binding domains"/>
    <property type="match status" value="1"/>
</dbReference>
<evidence type="ECO:0000256" key="19">
    <source>
        <dbReference type="ARBA" id="ARBA00046577"/>
    </source>
</evidence>
<keyword evidence="20" id="KW-0175">Coiled coil</keyword>
<dbReference type="PROSITE" id="PS00369">
    <property type="entry name" value="PTS_HPR_HIS"/>
    <property type="match status" value="1"/>
</dbReference>
<dbReference type="InterPro" id="IPR004701">
    <property type="entry name" value="PTS_EIIA_man-typ"/>
</dbReference>
<dbReference type="InterPro" id="IPR040442">
    <property type="entry name" value="Pyrv_kinase-like_dom_sf"/>
</dbReference>
<comment type="catalytic activity">
    <reaction evidence="1">
        <text>L-histidyl-[protein] + phosphoenolpyruvate = N(pros)-phospho-L-histidyl-[protein] + pyruvate</text>
        <dbReference type="Rhea" id="RHEA:23880"/>
        <dbReference type="Rhea" id="RHEA-COMP:9745"/>
        <dbReference type="Rhea" id="RHEA-COMP:9746"/>
        <dbReference type="ChEBI" id="CHEBI:15361"/>
        <dbReference type="ChEBI" id="CHEBI:29979"/>
        <dbReference type="ChEBI" id="CHEBI:58702"/>
        <dbReference type="ChEBI" id="CHEBI:64837"/>
        <dbReference type="EC" id="2.7.3.9"/>
    </reaction>
</comment>
<dbReference type="Pfam" id="PF02896">
    <property type="entry name" value="PEP-utilizers_C"/>
    <property type="match status" value="1"/>
</dbReference>
<dbReference type="SUPFAM" id="SSF51621">
    <property type="entry name" value="Phosphoenolpyruvate/pyruvate domain"/>
    <property type="match status" value="1"/>
</dbReference>
<evidence type="ECO:0000256" key="14">
    <source>
        <dbReference type="ARBA" id="ARBA00022679"/>
    </source>
</evidence>
<dbReference type="PROSITE" id="PS51350">
    <property type="entry name" value="PTS_HPR_DOM"/>
    <property type="match status" value="1"/>
</dbReference>
<dbReference type="InterPro" id="IPR036637">
    <property type="entry name" value="Phosphohistidine_dom_sf"/>
</dbReference>
<proteinExistence type="inferred from homology"/>
<keyword evidence="12" id="KW-0963">Cytoplasm</keyword>
<dbReference type="InterPro" id="IPR012844">
    <property type="entry name" value="DhaM_N"/>
</dbReference>
<evidence type="ECO:0000256" key="13">
    <source>
        <dbReference type="ARBA" id="ARBA00022597"/>
    </source>
</evidence>
<comment type="subunit">
    <text evidence="19">Homodimer. The dihydroxyacetone kinase complex is composed of a homodimer of DhaM, a homodimer of DhaK and the subunit DhaL.</text>
</comment>
<protein>
    <recommendedName>
        <fullName evidence="10">Phosphocarrier protein HPr</fullName>
        <ecNumber evidence="8">2.7.1.121</ecNumber>
        <ecNumber evidence="9">2.7.3.9</ecNumber>
    </recommendedName>
</protein>
<dbReference type="InterPro" id="IPR035895">
    <property type="entry name" value="HPr-like_sf"/>
</dbReference>
<dbReference type="Pfam" id="PF03610">
    <property type="entry name" value="EIIA-man"/>
    <property type="match status" value="1"/>
</dbReference>
<evidence type="ECO:0000256" key="8">
    <source>
        <dbReference type="ARBA" id="ARBA00012095"/>
    </source>
</evidence>
<evidence type="ECO:0000256" key="12">
    <source>
        <dbReference type="ARBA" id="ARBA00022490"/>
    </source>
</evidence>
<dbReference type="InterPro" id="IPR050499">
    <property type="entry name" value="PEP-utilizing_PTS_enzyme"/>
</dbReference>
<name>A0ABT9NWS5_9ACTN</name>
<dbReference type="Pfam" id="PF00381">
    <property type="entry name" value="PTS-HPr"/>
    <property type="match status" value="1"/>
</dbReference>
<dbReference type="Gene3D" id="3.50.30.10">
    <property type="entry name" value="Phosphohistidine domain"/>
    <property type="match status" value="1"/>
</dbReference>
<feature type="domain" description="HPr" evidence="23">
    <location>
        <begin position="162"/>
        <end position="252"/>
    </location>
</feature>
<dbReference type="Proteomes" id="UP001235712">
    <property type="component" value="Unassembled WGS sequence"/>
</dbReference>
<dbReference type="InterPro" id="IPR015813">
    <property type="entry name" value="Pyrv/PenolPyrv_kinase-like_dom"/>
</dbReference>
<accession>A0ABT9NWS5</accession>
<dbReference type="NCBIfam" id="TIGR02364">
    <property type="entry name" value="dha_pts"/>
    <property type="match status" value="1"/>
</dbReference>
<feature type="region of interest" description="Disordered" evidence="21">
    <location>
        <begin position="138"/>
        <end position="172"/>
    </location>
</feature>
<evidence type="ECO:0000256" key="3">
    <source>
        <dbReference type="ARBA" id="ARBA00001946"/>
    </source>
</evidence>
<feature type="coiled-coil region" evidence="20">
    <location>
        <begin position="303"/>
        <end position="330"/>
    </location>
</feature>
<dbReference type="PANTHER" id="PTHR46244:SF6">
    <property type="entry name" value="PHOSPHOENOLPYRUVATE-PROTEIN PHOSPHOTRANSFERASE"/>
    <property type="match status" value="1"/>
</dbReference>
<evidence type="ECO:0000256" key="2">
    <source>
        <dbReference type="ARBA" id="ARBA00001113"/>
    </source>
</evidence>
<keyword evidence="16" id="KW-0479">Metal-binding</keyword>
<dbReference type="InterPro" id="IPR036618">
    <property type="entry name" value="PtsI_HPr-bd_sf"/>
</dbReference>
<evidence type="ECO:0000313" key="25">
    <source>
        <dbReference type="Proteomes" id="UP001235712"/>
    </source>
</evidence>